<evidence type="ECO:0000256" key="2">
    <source>
        <dbReference type="ARBA" id="ARBA00022553"/>
    </source>
</evidence>
<dbReference type="RefSeq" id="XP_020074065.1">
    <property type="nucleotide sequence ID" value="XM_020219114.1"/>
</dbReference>
<dbReference type="OrthoDB" id="2503928at2759"/>
<keyword evidence="5 7" id="KW-0472">Membrane</keyword>
<evidence type="ECO:0000256" key="7">
    <source>
        <dbReference type="SAM" id="Phobius"/>
    </source>
</evidence>
<feature type="transmembrane region" description="Helical" evidence="7">
    <location>
        <begin position="286"/>
        <end position="304"/>
    </location>
</feature>
<accession>A0A1E4RCJ8</accession>
<organism evidence="9 10">
    <name type="scientific">Hyphopichia burtonii NRRL Y-1933</name>
    <dbReference type="NCBI Taxonomy" id="984485"/>
    <lineage>
        <taxon>Eukaryota</taxon>
        <taxon>Fungi</taxon>
        <taxon>Dikarya</taxon>
        <taxon>Ascomycota</taxon>
        <taxon>Saccharomycotina</taxon>
        <taxon>Pichiomycetes</taxon>
        <taxon>Debaryomycetaceae</taxon>
        <taxon>Hyphopichia</taxon>
    </lineage>
</organism>
<proteinExistence type="predicted"/>
<evidence type="ECO:0000259" key="8">
    <source>
        <dbReference type="Pfam" id="PF09402"/>
    </source>
</evidence>
<gene>
    <name evidence="9" type="ORF">HYPBUDRAFT_115340</name>
</gene>
<dbReference type="GO" id="GO:0003682">
    <property type="term" value="F:chromatin binding"/>
    <property type="evidence" value="ECO:0007669"/>
    <property type="project" value="InterPro"/>
</dbReference>
<dbReference type="InterPro" id="IPR041885">
    <property type="entry name" value="MAN1_winged_helix_dom"/>
</dbReference>
<keyword evidence="6" id="KW-0539">Nucleus</keyword>
<feature type="domain" description="Man1/Src1-like C-terminal" evidence="8">
    <location>
        <begin position="49"/>
        <end position="398"/>
    </location>
</feature>
<keyword evidence="2" id="KW-0597">Phosphoprotein</keyword>
<dbReference type="GeneID" id="30993664"/>
<feature type="non-terminal residue" evidence="9">
    <location>
        <position position="1"/>
    </location>
</feature>
<dbReference type="AlphaFoldDB" id="A0A1E4RCJ8"/>
<keyword evidence="3 7" id="KW-0812">Transmembrane</keyword>
<evidence type="ECO:0000256" key="4">
    <source>
        <dbReference type="ARBA" id="ARBA00022989"/>
    </source>
</evidence>
<evidence type="ECO:0000313" key="9">
    <source>
        <dbReference type="EMBL" id="ODV64998.1"/>
    </source>
</evidence>
<evidence type="ECO:0000256" key="5">
    <source>
        <dbReference type="ARBA" id="ARBA00023136"/>
    </source>
</evidence>
<dbReference type="InterPro" id="IPR018996">
    <property type="entry name" value="Man1/Src1-like_C"/>
</dbReference>
<evidence type="ECO:0000256" key="3">
    <source>
        <dbReference type="ARBA" id="ARBA00022692"/>
    </source>
</evidence>
<protein>
    <recommendedName>
        <fullName evidence="8">Man1/Src1-like C-terminal domain-containing protein</fullName>
    </recommendedName>
</protein>
<name>A0A1E4RCJ8_9ASCO</name>
<keyword evidence="4 7" id="KW-1133">Transmembrane helix</keyword>
<dbReference type="EMBL" id="KV454546">
    <property type="protein sequence ID" value="ODV64998.1"/>
    <property type="molecule type" value="Genomic_DNA"/>
</dbReference>
<dbReference type="InterPro" id="IPR044780">
    <property type="entry name" value="Heh2/Src1"/>
</dbReference>
<dbReference type="GO" id="GO:0005783">
    <property type="term" value="C:endoplasmic reticulum"/>
    <property type="evidence" value="ECO:0007669"/>
    <property type="project" value="TreeGrafter"/>
</dbReference>
<dbReference type="GO" id="GO:0034399">
    <property type="term" value="C:nuclear periphery"/>
    <property type="evidence" value="ECO:0007669"/>
    <property type="project" value="TreeGrafter"/>
</dbReference>
<dbReference type="STRING" id="984485.A0A1E4RCJ8"/>
<evidence type="ECO:0000313" key="10">
    <source>
        <dbReference type="Proteomes" id="UP000095085"/>
    </source>
</evidence>
<dbReference type="PANTHER" id="PTHR47808">
    <property type="entry name" value="INNER NUCLEAR MEMBRANE PROTEIN HEH2-RELATED"/>
    <property type="match status" value="1"/>
</dbReference>
<dbReference type="PANTHER" id="PTHR47808:SF2">
    <property type="entry name" value="LEM DOMAIN-CONTAINING PROTEIN 2"/>
    <property type="match status" value="1"/>
</dbReference>
<sequence>SDDEEVETESDDEENTKRNQVKNKVKSIENLPFKLIFRTITYLILWVSLISIGLFGYWYREQQYLVGYCGHEITQPTIPQTIDTSPILLQIGNYLDENFKPKCIKCPAHARCFENLQIGCYEDFVEHKPWYFDYLPILNRTTKICIPDTKKAEKIEIMIDVALDFLRSKNADKNCGRSLASDLEAGLEVNELHDLLLSMKAPYITTEEFEELWQRSLIELEKEPEIIVRQTGYTINNIQTTNNTNHTRNEEEGENKILRSTSLSHISLQCRFSNTIIGSMIEYKEIFIGLILINIIIFSIKTKYERYQLKKEKIETLYRETLKKLQKQRKLSKSSTELPGYISSIQLRDLILSNESNLKNKLEIWKKIISKIELNTNVKSETIEHFGEVMKVWEWIGELDN</sequence>
<evidence type="ECO:0000256" key="1">
    <source>
        <dbReference type="ARBA" id="ARBA00004540"/>
    </source>
</evidence>
<dbReference type="Gene3D" id="1.10.10.1180">
    <property type="entry name" value="MAN1, winged-helix domain"/>
    <property type="match status" value="1"/>
</dbReference>
<keyword evidence="10" id="KW-1185">Reference proteome</keyword>
<feature type="transmembrane region" description="Helical" evidence="7">
    <location>
        <begin position="35"/>
        <end position="59"/>
    </location>
</feature>
<dbReference type="Proteomes" id="UP000095085">
    <property type="component" value="Unassembled WGS sequence"/>
</dbReference>
<dbReference type="GO" id="GO:0071763">
    <property type="term" value="P:nuclear membrane organization"/>
    <property type="evidence" value="ECO:0007669"/>
    <property type="project" value="TreeGrafter"/>
</dbReference>
<dbReference type="GO" id="GO:0005637">
    <property type="term" value="C:nuclear inner membrane"/>
    <property type="evidence" value="ECO:0007669"/>
    <property type="project" value="UniProtKB-SubCell"/>
</dbReference>
<dbReference type="Pfam" id="PF09402">
    <property type="entry name" value="MSC"/>
    <property type="match status" value="1"/>
</dbReference>
<reference evidence="10" key="1">
    <citation type="submission" date="2016-05" db="EMBL/GenBank/DDBJ databases">
        <title>Comparative genomics of biotechnologically important yeasts.</title>
        <authorList>
            <consortium name="DOE Joint Genome Institute"/>
            <person name="Riley R."/>
            <person name="Haridas S."/>
            <person name="Wolfe K.H."/>
            <person name="Lopes M.R."/>
            <person name="Hittinger C.T."/>
            <person name="Goker M."/>
            <person name="Salamov A."/>
            <person name="Wisecaver J."/>
            <person name="Long T.M."/>
            <person name="Aerts A.L."/>
            <person name="Barry K."/>
            <person name="Choi C."/>
            <person name="Clum A."/>
            <person name="Coughlan A.Y."/>
            <person name="Deshpande S."/>
            <person name="Douglass A.P."/>
            <person name="Hanson S.J."/>
            <person name="Klenk H.-P."/>
            <person name="Labutti K."/>
            <person name="Lapidus A."/>
            <person name="Lindquist E."/>
            <person name="Lipzen A."/>
            <person name="Meier-Kolthoff J.P."/>
            <person name="Ohm R.A."/>
            <person name="Otillar R.P."/>
            <person name="Pangilinan J."/>
            <person name="Peng Y."/>
            <person name="Rokas A."/>
            <person name="Rosa C.A."/>
            <person name="Scheuner C."/>
            <person name="Sibirny A.A."/>
            <person name="Slot J.C."/>
            <person name="Stielow J.B."/>
            <person name="Sun H."/>
            <person name="Kurtzman C.P."/>
            <person name="Blackwell M."/>
            <person name="Grigoriev I.V."/>
            <person name="Jeffries T.W."/>
        </authorList>
    </citation>
    <scope>NUCLEOTIDE SEQUENCE [LARGE SCALE GENOMIC DNA]</scope>
    <source>
        <strain evidence="10">NRRL Y-1933</strain>
    </source>
</reference>
<comment type="subcellular location">
    <subcellularLocation>
        <location evidence="1">Nucleus inner membrane</location>
    </subcellularLocation>
</comment>
<evidence type="ECO:0000256" key="6">
    <source>
        <dbReference type="ARBA" id="ARBA00023242"/>
    </source>
</evidence>